<comment type="caution">
    <text evidence="1">The sequence shown here is derived from an EMBL/GenBank/DDBJ whole genome shotgun (WGS) entry which is preliminary data.</text>
</comment>
<evidence type="ECO:0000313" key="2">
    <source>
        <dbReference type="Proteomes" id="UP001066276"/>
    </source>
</evidence>
<sequence length="73" mass="8408">MFFRRAGVACRTRERQRAAKRLIAGGGQPAGGRLPLLGRGRPLCRACGQWQARRPLRRRAQSAEQLRLRRRDR</sequence>
<protein>
    <submittedName>
        <fullName evidence="1">Uncharacterized protein</fullName>
    </submittedName>
</protein>
<keyword evidence="2" id="KW-1185">Reference proteome</keyword>
<dbReference type="EMBL" id="JANPWB010000002">
    <property type="protein sequence ID" value="KAJ1206803.1"/>
    <property type="molecule type" value="Genomic_DNA"/>
</dbReference>
<accession>A0AAV7VZZ3</accession>
<evidence type="ECO:0000313" key="1">
    <source>
        <dbReference type="EMBL" id="KAJ1206803.1"/>
    </source>
</evidence>
<name>A0AAV7VZZ3_PLEWA</name>
<organism evidence="1 2">
    <name type="scientific">Pleurodeles waltl</name>
    <name type="common">Iberian ribbed newt</name>
    <dbReference type="NCBI Taxonomy" id="8319"/>
    <lineage>
        <taxon>Eukaryota</taxon>
        <taxon>Metazoa</taxon>
        <taxon>Chordata</taxon>
        <taxon>Craniata</taxon>
        <taxon>Vertebrata</taxon>
        <taxon>Euteleostomi</taxon>
        <taxon>Amphibia</taxon>
        <taxon>Batrachia</taxon>
        <taxon>Caudata</taxon>
        <taxon>Salamandroidea</taxon>
        <taxon>Salamandridae</taxon>
        <taxon>Pleurodelinae</taxon>
        <taxon>Pleurodeles</taxon>
    </lineage>
</organism>
<reference evidence="1" key="1">
    <citation type="journal article" date="2022" name="bioRxiv">
        <title>Sequencing and chromosome-scale assembly of the giantPleurodeles waltlgenome.</title>
        <authorList>
            <person name="Brown T."/>
            <person name="Elewa A."/>
            <person name="Iarovenko S."/>
            <person name="Subramanian E."/>
            <person name="Araus A.J."/>
            <person name="Petzold A."/>
            <person name="Susuki M."/>
            <person name="Suzuki K.-i.T."/>
            <person name="Hayashi T."/>
            <person name="Toyoda A."/>
            <person name="Oliveira C."/>
            <person name="Osipova E."/>
            <person name="Leigh N.D."/>
            <person name="Simon A."/>
            <person name="Yun M.H."/>
        </authorList>
    </citation>
    <scope>NUCLEOTIDE SEQUENCE</scope>
    <source>
        <strain evidence="1">20211129_DDA</strain>
        <tissue evidence="1">Liver</tissue>
    </source>
</reference>
<dbReference type="AlphaFoldDB" id="A0AAV7VZZ3"/>
<proteinExistence type="predicted"/>
<gene>
    <name evidence="1" type="ORF">NDU88_002200</name>
</gene>
<dbReference type="Proteomes" id="UP001066276">
    <property type="component" value="Chromosome 1_2"/>
</dbReference>